<evidence type="ECO:0000256" key="1">
    <source>
        <dbReference type="ARBA" id="ARBA00004533"/>
    </source>
</evidence>
<dbReference type="GO" id="GO:0008610">
    <property type="term" value="P:lipid biosynthetic process"/>
    <property type="evidence" value="ECO:0007669"/>
    <property type="project" value="UniProtKB-ARBA"/>
</dbReference>
<keyword evidence="3" id="KW-0997">Cell inner membrane</keyword>
<evidence type="ECO:0000313" key="7">
    <source>
        <dbReference type="EMBL" id="CAB4554440.1"/>
    </source>
</evidence>
<evidence type="ECO:0000256" key="5">
    <source>
        <dbReference type="ARBA" id="ARBA00023136"/>
    </source>
</evidence>
<comment type="subcellular location">
    <subcellularLocation>
        <location evidence="1">Cell inner membrane</location>
    </subcellularLocation>
</comment>
<proteinExistence type="predicted"/>
<dbReference type="GO" id="GO:0005886">
    <property type="term" value="C:plasma membrane"/>
    <property type="evidence" value="ECO:0007669"/>
    <property type="project" value="UniProtKB-SubCell"/>
</dbReference>
<evidence type="ECO:0000256" key="4">
    <source>
        <dbReference type="ARBA" id="ARBA00022679"/>
    </source>
</evidence>
<keyword evidence="5" id="KW-0472">Membrane</keyword>
<sequence length="296" mass="33301">MNLDFAVAGGYFAGWRLVRSLPEKFAYRCFEQIGKFALSRNGARIQRLRSNLSRVCPEKNDLEMDLLMKQAMSSYMRYWCDTFRSPDWSRSRISETVTVVREELLTEPMKSGKGVVVALPHAGNWDHAGSYFCAMGFPLVTVAERLKPEALFNKFLEYRQNIGMEVLALDSRSMATLLKRAREGALIALVADRDLSKSGVDVSFFGHPARMPAGPALLAVRTGIPLITAYVSYTESGIHIEFNSVEIPSEGSENEKISLIVQRCADFFAQGIVSAPQDWHMLQRIWIDGDFQERSA</sequence>
<name>A0A6J6CS95_9ZZZZ</name>
<dbReference type="NCBIfam" id="NF005919">
    <property type="entry name" value="PRK07920.1"/>
    <property type="match status" value="1"/>
</dbReference>
<keyword evidence="4" id="KW-0808">Transferase</keyword>
<organism evidence="7">
    <name type="scientific">freshwater metagenome</name>
    <dbReference type="NCBI Taxonomy" id="449393"/>
    <lineage>
        <taxon>unclassified sequences</taxon>
        <taxon>metagenomes</taxon>
        <taxon>ecological metagenomes</taxon>
    </lineage>
</organism>
<dbReference type="PANTHER" id="PTHR30606">
    <property type="entry name" value="LIPID A BIOSYNTHESIS LAUROYL ACYLTRANSFERASE"/>
    <property type="match status" value="1"/>
</dbReference>
<evidence type="ECO:0000256" key="6">
    <source>
        <dbReference type="ARBA" id="ARBA00023315"/>
    </source>
</evidence>
<dbReference type="AlphaFoldDB" id="A0A6J6CS95"/>
<dbReference type="CDD" id="cd07984">
    <property type="entry name" value="LPLAT_LABLAT-like"/>
    <property type="match status" value="1"/>
</dbReference>
<gene>
    <name evidence="7" type="ORF">UFOPK1541_00472</name>
</gene>
<evidence type="ECO:0000256" key="2">
    <source>
        <dbReference type="ARBA" id="ARBA00022475"/>
    </source>
</evidence>
<keyword evidence="6" id="KW-0012">Acyltransferase</keyword>
<dbReference type="EMBL" id="CAEZTA010000047">
    <property type="protein sequence ID" value="CAB4554440.1"/>
    <property type="molecule type" value="Genomic_DNA"/>
</dbReference>
<evidence type="ECO:0000256" key="3">
    <source>
        <dbReference type="ARBA" id="ARBA00022519"/>
    </source>
</evidence>
<dbReference type="PANTHER" id="PTHR30606:SF10">
    <property type="entry name" value="PHOSPHATIDYLINOSITOL MANNOSIDE ACYLTRANSFERASE"/>
    <property type="match status" value="1"/>
</dbReference>
<dbReference type="Pfam" id="PF03279">
    <property type="entry name" value="Lip_A_acyltrans"/>
    <property type="match status" value="1"/>
</dbReference>
<accession>A0A6J6CS95</accession>
<dbReference type="GO" id="GO:0016746">
    <property type="term" value="F:acyltransferase activity"/>
    <property type="evidence" value="ECO:0007669"/>
    <property type="project" value="UniProtKB-KW"/>
</dbReference>
<protein>
    <submittedName>
        <fullName evidence="7">Unannotated protein</fullName>
    </submittedName>
</protein>
<reference evidence="7" key="1">
    <citation type="submission" date="2020-05" db="EMBL/GenBank/DDBJ databases">
        <authorList>
            <person name="Chiriac C."/>
            <person name="Salcher M."/>
            <person name="Ghai R."/>
            <person name="Kavagutti S V."/>
        </authorList>
    </citation>
    <scope>NUCLEOTIDE SEQUENCE</scope>
</reference>
<dbReference type="InterPro" id="IPR004960">
    <property type="entry name" value="LipA_acyltrans"/>
</dbReference>
<keyword evidence="2" id="KW-1003">Cell membrane</keyword>
<dbReference type="GO" id="GO:1901137">
    <property type="term" value="P:carbohydrate derivative biosynthetic process"/>
    <property type="evidence" value="ECO:0007669"/>
    <property type="project" value="UniProtKB-ARBA"/>
</dbReference>